<reference evidence="5" key="1">
    <citation type="submission" date="2019-08" db="EMBL/GenBank/DDBJ databases">
        <title>The genome of the North American firefly Photinus pyralis.</title>
        <authorList>
            <consortium name="Photinus pyralis genome working group"/>
            <person name="Fallon T.R."/>
            <person name="Sander Lower S.E."/>
            <person name="Weng J.-K."/>
        </authorList>
    </citation>
    <scope>NUCLEOTIDE SEQUENCE</scope>
    <source>
        <strain evidence="5">TRF0915ILg1</strain>
        <tissue evidence="5">Whole body</tissue>
    </source>
</reference>
<dbReference type="AlphaFoldDB" id="A0A8K0G1Y1"/>
<dbReference type="InterPro" id="IPR026581">
    <property type="entry name" value="TCP10L/CENPJ"/>
</dbReference>
<keyword evidence="6" id="KW-1185">Reference proteome</keyword>
<dbReference type="PANTHER" id="PTHR10331">
    <property type="entry name" value="T COMPLEX PROTEIN 10"/>
    <property type="match status" value="1"/>
</dbReference>
<feature type="compositionally biased region" description="Basic residues" evidence="3">
    <location>
        <begin position="1"/>
        <end position="11"/>
    </location>
</feature>
<gene>
    <name evidence="5" type="ORF">ILUMI_23305</name>
</gene>
<proteinExistence type="inferred from homology"/>
<feature type="compositionally biased region" description="Basic residues" evidence="3">
    <location>
        <begin position="578"/>
        <end position="591"/>
    </location>
</feature>
<dbReference type="GO" id="GO:0015631">
    <property type="term" value="F:tubulin binding"/>
    <property type="evidence" value="ECO:0007669"/>
    <property type="project" value="TreeGrafter"/>
</dbReference>
<dbReference type="OrthoDB" id="10252174at2759"/>
<feature type="compositionally biased region" description="Basic and acidic residues" evidence="3">
    <location>
        <begin position="592"/>
        <end position="618"/>
    </location>
</feature>
<keyword evidence="2" id="KW-0175">Coiled coil</keyword>
<dbReference type="GO" id="GO:0005814">
    <property type="term" value="C:centriole"/>
    <property type="evidence" value="ECO:0007669"/>
    <property type="project" value="TreeGrafter"/>
</dbReference>
<dbReference type="GO" id="GO:0005813">
    <property type="term" value="C:centrosome"/>
    <property type="evidence" value="ECO:0007669"/>
    <property type="project" value="TreeGrafter"/>
</dbReference>
<comment type="similarity">
    <text evidence="1">Belongs to the TCP10 family.</text>
</comment>
<evidence type="ECO:0000256" key="3">
    <source>
        <dbReference type="SAM" id="MobiDB-lite"/>
    </source>
</evidence>
<feature type="domain" description="Centromere protein J C-terminal" evidence="4">
    <location>
        <begin position="817"/>
        <end position="846"/>
    </location>
</feature>
<evidence type="ECO:0000313" key="5">
    <source>
        <dbReference type="EMBL" id="KAF2882793.1"/>
    </source>
</evidence>
<feature type="domain" description="Centromere protein J C-terminal" evidence="4">
    <location>
        <begin position="744"/>
        <end position="775"/>
    </location>
</feature>
<dbReference type="PANTHER" id="PTHR10331:SF6">
    <property type="entry name" value="SPINDLE ASSEMBLY ABNORMAL 4"/>
    <property type="match status" value="1"/>
</dbReference>
<protein>
    <recommendedName>
        <fullName evidence="4">Centromere protein J C-terminal domain-containing protein</fullName>
    </recommendedName>
</protein>
<dbReference type="EMBL" id="VTPC01090587">
    <property type="protein sequence ID" value="KAF2882793.1"/>
    <property type="molecule type" value="Genomic_DNA"/>
</dbReference>
<feature type="coiled-coil region" evidence="2">
    <location>
        <begin position="349"/>
        <end position="425"/>
    </location>
</feature>
<evidence type="ECO:0000259" key="4">
    <source>
        <dbReference type="Pfam" id="PF07202"/>
    </source>
</evidence>
<evidence type="ECO:0000256" key="2">
    <source>
        <dbReference type="SAM" id="Coils"/>
    </source>
</evidence>
<dbReference type="InterPro" id="IPR009852">
    <property type="entry name" value="CENPJ_C_dom"/>
</dbReference>
<dbReference type="Gene3D" id="2.60.450.20">
    <property type="match status" value="1"/>
</dbReference>
<evidence type="ECO:0000313" key="6">
    <source>
        <dbReference type="Proteomes" id="UP000801492"/>
    </source>
</evidence>
<evidence type="ECO:0000256" key="1">
    <source>
        <dbReference type="ARBA" id="ARBA00005627"/>
    </source>
</evidence>
<sequence length="863" mass="99758">MANNKNNKKPKQPFLHRGAGLSRFRMVPGEQFKPFTKPRTACKSNSMKKAIVRTNANANKDEPEISNTVVNKPAITPLKKPDLRVKPKAAWLAPLNTENNSLPVNQIQNPNREIVPVEIENATINSKQDYQESIETNPNVSDRELLIFETLEQRAMQSSFCSTNSSIVRLLSSTPHKNSPLKANGNNKNVNNEKVLQEEHKVQQIYENGTQFEAVYARQRTTEEDVMQLHCARFDPKKQGAIIQEILDDNVKNIQDNVQKLQDINEYEKKLENDYLSLIEKAIKFKQFVAGDEISYSSSSSVTSGDLEPTTNENTLKVETDFHDDKKWSDLESSIDETISTTKDWETTNENIKKNVETMTDNITEYTVNSMNDSSVLHNKLQELETELKNIRLENIKTNKLKNQLETQKREFEKHRKEIMKQVEDEKLRINFTLEEERKKLAKEKMVFERYVKDLQNKPSKKEREEISALKIEVAALQETLKMKETKNGMTQARLRNQIKNLEKENAALKAEVEKLNRQNAKLLVNQRLSRKPSDTKMLHEINKNLTKLAQEQLVKHSVISSKVESCSDDEVVECNKKSRSSHRSRHRGRHKSESHSEDEINKTDKRSKSDSRRRSQEIIKDVYKFDDKENDKNITNSKEKSATDSLLEEVYDRTFKTPTYELGQRLSNNSLEENKKNDRTEKIHSDGTKQIYYSNGNFKTISPDGNHIVFKYYNGDVKETNLLEGTVKYHYYESKIKHTTNADGTELIEFPNGQTEKRLKGGHCEIHYPNGIIRQTHNDGTEEVRYPDGTIVTVNLEGERILLLPNGQKEIHTKEHKRREYPDGTIKILYPDGLQETRYANGRVRLKDKHGKLLMDSQNTVN</sequence>
<feature type="compositionally biased region" description="Basic and acidic residues" evidence="3">
    <location>
        <begin position="673"/>
        <end position="687"/>
    </location>
</feature>
<organism evidence="5 6">
    <name type="scientific">Ignelater luminosus</name>
    <name type="common">Cucubano</name>
    <name type="synonym">Pyrophorus luminosus</name>
    <dbReference type="NCBI Taxonomy" id="2038154"/>
    <lineage>
        <taxon>Eukaryota</taxon>
        <taxon>Metazoa</taxon>
        <taxon>Ecdysozoa</taxon>
        <taxon>Arthropoda</taxon>
        <taxon>Hexapoda</taxon>
        <taxon>Insecta</taxon>
        <taxon>Pterygota</taxon>
        <taxon>Neoptera</taxon>
        <taxon>Endopterygota</taxon>
        <taxon>Coleoptera</taxon>
        <taxon>Polyphaga</taxon>
        <taxon>Elateriformia</taxon>
        <taxon>Elateroidea</taxon>
        <taxon>Elateridae</taxon>
        <taxon>Agrypninae</taxon>
        <taxon>Pyrophorini</taxon>
        <taxon>Ignelater</taxon>
    </lineage>
</organism>
<dbReference type="Proteomes" id="UP000801492">
    <property type="component" value="Unassembled WGS sequence"/>
</dbReference>
<feature type="region of interest" description="Disordered" evidence="3">
    <location>
        <begin position="667"/>
        <end position="687"/>
    </location>
</feature>
<dbReference type="Pfam" id="PF07202">
    <property type="entry name" value="Tcp10_C"/>
    <property type="match status" value="3"/>
</dbReference>
<dbReference type="InterPro" id="IPR047002">
    <property type="entry name" value="Tcp10_C_sf"/>
</dbReference>
<comment type="caution">
    <text evidence="5">The sequence shown here is derived from an EMBL/GenBank/DDBJ whole genome shotgun (WGS) entry which is preliminary data.</text>
</comment>
<dbReference type="GO" id="GO:0061511">
    <property type="term" value="P:centriole elongation"/>
    <property type="evidence" value="ECO:0007669"/>
    <property type="project" value="TreeGrafter"/>
</dbReference>
<name>A0A8K0G1Y1_IGNLU</name>
<dbReference type="GO" id="GO:0060271">
    <property type="term" value="P:cilium assembly"/>
    <property type="evidence" value="ECO:0007669"/>
    <property type="project" value="TreeGrafter"/>
</dbReference>
<dbReference type="FunFam" id="2.60.450.20:FF:000002">
    <property type="entry name" value="Spindle assembly abnormal 4"/>
    <property type="match status" value="1"/>
</dbReference>
<feature type="domain" description="Centromere protein J C-terminal" evidence="4">
    <location>
        <begin position="779"/>
        <end position="813"/>
    </location>
</feature>
<feature type="region of interest" description="Disordered" evidence="3">
    <location>
        <begin position="571"/>
        <end position="618"/>
    </location>
</feature>
<feature type="region of interest" description="Disordered" evidence="3">
    <location>
        <begin position="1"/>
        <end position="20"/>
    </location>
</feature>
<feature type="coiled-coil region" evidence="2">
    <location>
        <begin position="460"/>
        <end position="526"/>
    </location>
</feature>
<accession>A0A8K0G1Y1</accession>